<dbReference type="AlphaFoldDB" id="A0A8J8MIF6"/>
<evidence type="ECO:0000313" key="4">
    <source>
        <dbReference type="Proteomes" id="UP000683246"/>
    </source>
</evidence>
<feature type="transmembrane region" description="Helical" evidence="1">
    <location>
        <begin position="192"/>
        <end position="209"/>
    </location>
</feature>
<evidence type="ECO:0000256" key="1">
    <source>
        <dbReference type="SAM" id="Phobius"/>
    </source>
</evidence>
<keyword evidence="3" id="KW-0378">Hydrolase</keyword>
<dbReference type="EMBL" id="CP058649">
    <property type="protein sequence ID" value="QUI21873.1"/>
    <property type="molecule type" value="Genomic_DNA"/>
</dbReference>
<dbReference type="InterPro" id="IPR029058">
    <property type="entry name" value="AB_hydrolase_fold"/>
</dbReference>
<dbReference type="Gene3D" id="3.40.50.1820">
    <property type="entry name" value="alpha/beta hydrolase"/>
    <property type="match status" value="1"/>
</dbReference>
<evidence type="ECO:0000259" key="2">
    <source>
        <dbReference type="Pfam" id="PF12146"/>
    </source>
</evidence>
<evidence type="ECO:0000313" key="3">
    <source>
        <dbReference type="EMBL" id="QUI21873.1"/>
    </source>
</evidence>
<dbReference type="GO" id="GO:0016787">
    <property type="term" value="F:hydrolase activity"/>
    <property type="evidence" value="ECO:0007669"/>
    <property type="project" value="UniProtKB-KW"/>
</dbReference>
<protein>
    <submittedName>
        <fullName evidence="3">Alpha/beta hydrolase</fullName>
    </submittedName>
</protein>
<dbReference type="InterPro" id="IPR051044">
    <property type="entry name" value="MAG_DAG_Lipase"/>
</dbReference>
<reference evidence="3" key="1">
    <citation type="submission" date="2020-07" db="EMBL/GenBank/DDBJ databases">
        <title>Vallitalea pronyensis genome.</title>
        <authorList>
            <person name="Postec A."/>
        </authorList>
    </citation>
    <scope>NUCLEOTIDE SEQUENCE</scope>
    <source>
        <strain evidence="3">FatNI3</strain>
    </source>
</reference>
<name>A0A8J8MIF6_9FIRM</name>
<keyword evidence="1" id="KW-0812">Transmembrane</keyword>
<keyword evidence="1" id="KW-1133">Transmembrane helix</keyword>
<dbReference type="PANTHER" id="PTHR11614">
    <property type="entry name" value="PHOSPHOLIPASE-RELATED"/>
    <property type="match status" value="1"/>
</dbReference>
<dbReference type="Pfam" id="PF12146">
    <property type="entry name" value="Hydrolase_4"/>
    <property type="match status" value="1"/>
</dbReference>
<dbReference type="RefSeq" id="WP_212697343.1">
    <property type="nucleotide sequence ID" value="NZ_CP058649.1"/>
</dbReference>
<organism evidence="3 4">
    <name type="scientific">Vallitalea pronyensis</name>
    <dbReference type="NCBI Taxonomy" id="1348613"/>
    <lineage>
        <taxon>Bacteria</taxon>
        <taxon>Bacillati</taxon>
        <taxon>Bacillota</taxon>
        <taxon>Clostridia</taxon>
        <taxon>Lachnospirales</taxon>
        <taxon>Vallitaleaceae</taxon>
        <taxon>Vallitalea</taxon>
    </lineage>
</organism>
<dbReference type="InterPro" id="IPR022742">
    <property type="entry name" value="Hydrolase_4"/>
</dbReference>
<feature type="domain" description="Serine aminopeptidase S33" evidence="2">
    <location>
        <begin position="67"/>
        <end position="185"/>
    </location>
</feature>
<dbReference type="KEGG" id="vpy:HZI73_05965"/>
<sequence length="302" mass="35576">MVGISLAVLIIYIIHNVIKGYQLVYEGSHPNRCHLINENNLPYRYRKFTFQSQDNLKMWAIEYIPDQKPKGTIIACHYLGGSKTSIYAYIEPLLKENYTVVSFDYINHGESESRRGNKYTLEDDMKRFFYKLKALDIKGPYGVMGFSMGATVAISALDITSEIAAVMVDSGPLIFVKEYFNHVLRSKKVKEPIRRIVFLFYYLYVIGFYKMSRRMKKRLLSMDDIPILMIHSKRDRTISYKNAEYVYQTLNANKSKLITVQRAHHMTNRTILRKEYDDYVIQFFERWLVNDDKAKNHYNSIK</sequence>
<proteinExistence type="predicted"/>
<gene>
    <name evidence="3" type="ORF">HZI73_05965</name>
</gene>
<keyword evidence="1" id="KW-0472">Membrane</keyword>
<accession>A0A8J8MIF6</accession>
<dbReference type="SUPFAM" id="SSF53474">
    <property type="entry name" value="alpha/beta-Hydrolases"/>
    <property type="match status" value="1"/>
</dbReference>
<dbReference type="Proteomes" id="UP000683246">
    <property type="component" value="Chromosome"/>
</dbReference>
<keyword evidence="4" id="KW-1185">Reference proteome</keyword>